<sequence length="142" mass="15641">MGALLMWLAHAVGSAVWSAAIAELRSQRVGAQVESAPAVVDFDQFGPSDWERVYFFHPYTPHEYVNQTLGFGWDEVERTSIEGNEGVVLVVFVRGGRVVGWFEHPRNRGDLTELATGVGFLRGQARFCLGHDQEGRAVPAAP</sequence>
<gene>
    <name evidence="1" type="ORF">FTUN_6185</name>
</gene>
<evidence type="ECO:0000313" key="1">
    <source>
        <dbReference type="EMBL" id="QJW98590.1"/>
    </source>
</evidence>
<protein>
    <submittedName>
        <fullName evidence="1">Uncharacterized protein</fullName>
    </submittedName>
</protein>
<accession>A0A6M5YYP8</accession>
<evidence type="ECO:0000313" key="2">
    <source>
        <dbReference type="Proteomes" id="UP000503447"/>
    </source>
</evidence>
<dbReference type="AlphaFoldDB" id="A0A6M5YYP8"/>
<proteinExistence type="predicted"/>
<organism evidence="1 2">
    <name type="scientific">Frigoriglobus tundricola</name>
    <dbReference type="NCBI Taxonomy" id="2774151"/>
    <lineage>
        <taxon>Bacteria</taxon>
        <taxon>Pseudomonadati</taxon>
        <taxon>Planctomycetota</taxon>
        <taxon>Planctomycetia</taxon>
        <taxon>Gemmatales</taxon>
        <taxon>Gemmataceae</taxon>
        <taxon>Frigoriglobus</taxon>
    </lineage>
</organism>
<keyword evidence="2" id="KW-1185">Reference proteome</keyword>
<dbReference type="Proteomes" id="UP000503447">
    <property type="component" value="Chromosome"/>
</dbReference>
<dbReference type="KEGG" id="ftj:FTUN_6185"/>
<dbReference type="RefSeq" id="WP_171473728.1">
    <property type="nucleotide sequence ID" value="NZ_CP053452.2"/>
</dbReference>
<reference evidence="2" key="1">
    <citation type="submission" date="2020-05" db="EMBL/GenBank/DDBJ databases">
        <title>Frigoriglobus tundricola gen. nov., sp. nov., a psychrotolerant cellulolytic planctomycete of the family Gemmataceae with two divergent copies of 16S rRNA gene.</title>
        <authorList>
            <person name="Kulichevskaya I.S."/>
            <person name="Ivanova A.A."/>
            <person name="Naumoff D.G."/>
            <person name="Beletsky A.V."/>
            <person name="Rijpstra W.I.C."/>
            <person name="Sinninghe Damste J.S."/>
            <person name="Mardanov A.V."/>
            <person name="Ravin N.V."/>
            <person name="Dedysh S.N."/>
        </authorList>
    </citation>
    <scope>NUCLEOTIDE SEQUENCE [LARGE SCALE GENOMIC DNA]</scope>
    <source>
        <strain evidence="2">PL17</strain>
    </source>
</reference>
<dbReference type="EMBL" id="CP053452">
    <property type="protein sequence ID" value="QJW98590.1"/>
    <property type="molecule type" value="Genomic_DNA"/>
</dbReference>
<name>A0A6M5YYP8_9BACT</name>